<feature type="compositionally biased region" description="Basic and acidic residues" evidence="1">
    <location>
        <begin position="33"/>
        <end position="60"/>
    </location>
</feature>
<protein>
    <submittedName>
        <fullName evidence="2">Uncharacterized protein</fullName>
    </submittedName>
</protein>
<evidence type="ECO:0000313" key="3">
    <source>
        <dbReference type="Proteomes" id="UP001458880"/>
    </source>
</evidence>
<keyword evidence="3" id="KW-1185">Reference proteome</keyword>
<name>A0AAW1JWN9_POPJA</name>
<dbReference type="EMBL" id="JASPKY010000314">
    <property type="protein sequence ID" value="KAK9709214.1"/>
    <property type="molecule type" value="Genomic_DNA"/>
</dbReference>
<sequence length="123" mass="13710">MEKESREKVKTKEKLKLWKKKAVRGKCTNGEGIKGKGKDKGKAKAMEKESSKSKEEGKANKKEYEHIGSLFGKSEKNLVTMLQCASFAKENLVMMQKENSGYGVLCVNLLPKTQPKASVDLSK</sequence>
<evidence type="ECO:0000256" key="1">
    <source>
        <dbReference type="SAM" id="MobiDB-lite"/>
    </source>
</evidence>
<organism evidence="2 3">
    <name type="scientific">Popillia japonica</name>
    <name type="common">Japanese beetle</name>
    <dbReference type="NCBI Taxonomy" id="7064"/>
    <lineage>
        <taxon>Eukaryota</taxon>
        <taxon>Metazoa</taxon>
        <taxon>Ecdysozoa</taxon>
        <taxon>Arthropoda</taxon>
        <taxon>Hexapoda</taxon>
        <taxon>Insecta</taxon>
        <taxon>Pterygota</taxon>
        <taxon>Neoptera</taxon>
        <taxon>Endopterygota</taxon>
        <taxon>Coleoptera</taxon>
        <taxon>Polyphaga</taxon>
        <taxon>Scarabaeiformia</taxon>
        <taxon>Scarabaeidae</taxon>
        <taxon>Rutelinae</taxon>
        <taxon>Popillia</taxon>
    </lineage>
</organism>
<gene>
    <name evidence="2" type="ORF">QE152_g26736</name>
</gene>
<feature type="region of interest" description="Disordered" evidence="1">
    <location>
        <begin position="28"/>
        <end position="60"/>
    </location>
</feature>
<dbReference type="AlphaFoldDB" id="A0AAW1JWN9"/>
<dbReference type="Proteomes" id="UP001458880">
    <property type="component" value="Unassembled WGS sequence"/>
</dbReference>
<accession>A0AAW1JWN9</accession>
<reference evidence="2 3" key="1">
    <citation type="journal article" date="2024" name="BMC Genomics">
        <title>De novo assembly and annotation of Popillia japonica's genome with initial clues to its potential as an invasive pest.</title>
        <authorList>
            <person name="Cucini C."/>
            <person name="Boschi S."/>
            <person name="Funari R."/>
            <person name="Cardaioli E."/>
            <person name="Iannotti N."/>
            <person name="Marturano G."/>
            <person name="Paoli F."/>
            <person name="Bruttini M."/>
            <person name="Carapelli A."/>
            <person name="Frati F."/>
            <person name="Nardi F."/>
        </authorList>
    </citation>
    <scope>NUCLEOTIDE SEQUENCE [LARGE SCALE GENOMIC DNA]</scope>
    <source>
        <strain evidence="2">DMR45628</strain>
    </source>
</reference>
<comment type="caution">
    <text evidence="2">The sequence shown here is derived from an EMBL/GenBank/DDBJ whole genome shotgun (WGS) entry which is preliminary data.</text>
</comment>
<evidence type="ECO:0000313" key="2">
    <source>
        <dbReference type="EMBL" id="KAK9709214.1"/>
    </source>
</evidence>
<proteinExistence type="predicted"/>